<accession>A0AAE0KSN4</accession>
<protein>
    <submittedName>
        <fullName evidence="2">Uncharacterized protein</fullName>
    </submittedName>
</protein>
<feature type="region of interest" description="Disordered" evidence="1">
    <location>
        <begin position="44"/>
        <end position="73"/>
    </location>
</feature>
<dbReference type="EMBL" id="LGRX02018850">
    <property type="protein sequence ID" value="KAK3259322.1"/>
    <property type="molecule type" value="Genomic_DNA"/>
</dbReference>
<reference evidence="2 3" key="1">
    <citation type="journal article" date="2015" name="Genome Biol. Evol.">
        <title>Comparative Genomics of a Bacterivorous Green Alga Reveals Evolutionary Causalities and Consequences of Phago-Mixotrophic Mode of Nutrition.</title>
        <authorList>
            <person name="Burns J.A."/>
            <person name="Paasch A."/>
            <person name="Narechania A."/>
            <person name="Kim E."/>
        </authorList>
    </citation>
    <scope>NUCLEOTIDE SEQUENCE [LARGE SCALE GENOMIC DNA]</scope>
    <source>
        <strain evidence="2 3">PLY_AMNH</strain>
    </source>
</reference>
<comment type="caution">
    <text evidence="2">The sequence shown here is derived from an EMBL/GenBank/DDBJ whole genome shotgun (WGS) entry which is preliminary data.</text>
</comment>
<evidence type="ECO:0000313" key="3">
    <source>
        <dbReference type="Proteomes" id="UP001190700"/>
    </source>
</evidence>
<keyword evidence="3" id="KW-1185">Reference proteome</keyword>
<name>A0AAE0KSN4_9CHLO</name>
<gene>
    <name evidence="2" type="ORF">CYMTET_31674</name>
</gene>
<evidence type="ECO:0000256" key="1">
    <source>
        <dbReference type="SAM" id="MobiDB-lite"/>
    </source>
</evidence>
<sequence>MAWSGQTLDPEMIYAVKDFFGNIIYRNLLDSAVVQASINASETGQSCSTRDDLSVGDDDSIPPQAARGGLEGGAEPGFLKGQANAVYEKDGARFADLVVYSRPGSAVDVHFTPLHCTGVACRLGEALLAAACAWSGATTSPSARAMHCAACQQQNTQALLVQYWEGFSGQVYNTDTLECNDCSEGFIKFSNGTEDCVECASITDGLHCLGANKYELLPGYYMSVGAAKCDLEDTTCVLRHVHKCEKYEHSCKPEHDRFNQGDDVIIALELLCREVCWTLQPSLADTPPPPLLTAPRPSV</sequence>
<evidence type="ECO:0000313" key="2">
    <source>
        <dbReference type="EMBL" id="KAK3259322.1"/>
    </source>
</evidence>
<dbReference type="Proteomes" id="UP001190700">
    <property type="component" value="Unassembled WGS sequence"/>
</dbReference>
<dbReference type="AlphaFoldDB" id="A0AAE0KSN4"/>
<organism evidence="2 3">
    <name type="scientific">Cymbomonas tetramitiformis</name>
    <dbReference type="NCBI Taxonomy" id="36881"/>
    <lineage>
        <taxon>Eukaryota</taxon>
        <taxon>Viridiplantae</taxon>
        <taxon>Chlorophyta</taxon>
        <taxon>Pyramimonadophyceae</taxon>
        <taxon>Pyramimonadales</taxon>
        <taxon>Pyramimonadaceae</taxon>
        <taxon>Cymbomonas</taxon>
    </lineage>
</organism>
<proteinExistence type="predicted"/>